<organism evidence="1 2">
    <name type="scientific">Shewanella submarina</name>
    <dbReference type="NCBI Taxonomy" id="2016376"/>
    <lineage>
        <taxon>Bacteria</taxon>
        <taxon>Pseudomonadati</taxon>
        <taxon>Pseudomonadota</taxon>
        <taxon>Gammaproteobacteria</taxon>
        <taxon>Alteromonadales</taxon>
        <taxon>Shewanellaceae</taxon>
        <taxon>Shewanella</taxon>
    </lineage>
</organism>
<dbReference type="Proteomes" id="UP001595621">
    <property type="component" value="Unassembled WGS sequence"/>
</dbReference>
<keyword evidence="2" id="KW-1185">Reference proteome</keyword>
<reference evidence="2" key="1">
    <citation type="journal article" date="2019" name="Int. J. Syst. Evol. Microbiol.">
        <title>The Global Catalogue of Microorganisms (GCM) 10K type strain sequencing project: providing services to taxonomists for standard genome sequencing and annotation.</title>
        <authorList>
            <consortium name="The Broad Institute Genomics Platform"/>
            <consortium name="The Broad Institute Genome Sequencing Center for Infectious Disease"/>
            <person name="Wu L."/>
            <person name="Ma J."/>
        </authorList>
    </citation>
    <scope>NUCLEOTIDE SEQUENCE [LARGE SCALE GENOMIC DNA]</scope>
    <source>
        <strain evidence="2">KCTC 52277</strain>
    </source>
</reference>
<protein>
    <recommendedName>
        <fullName evidence="3">Nucleotidyltransferase</fullName>
    </recommendedName>
</protein>
<evidence type="ECO:0008006" key="3">
    <source>
        <dbReference type="Google" id="ProtNLM"/>
    </source>
</evidence>
<dbReference type="RefSeq" id="WP_248935595.1">
    <property type="nucleotide sequence ID" value="NZ_JAKILF010000003.1"/>
</dbReference>
<name>A0ABV7GCG6_9GAMM</name>
<sequence>MKLDTLLLDRFFNFLNTGGHRYCVMNNYTEMPEIIPSDVDFAVEISLFNKLDSVISQFAQSNGVVITQKIWHGYNKCAYILSPRSIDKFFRLQLDFFVDFCAKGFPNLMPVEYMLKDRVAYKNFFVPCPSVEGPFVMQRRIFKGDIQERHLDILHSLYLSDQVGLELGFNRVFGTEFGSELVEIIKEKNIAKFIIDRDKYYRLLKKLSSANTNIGYRVKYASMQMVRAYYRLLQPVGMNILVDKSVSQYIDVDTFLNTLAGSFHGTSYDSYCEKGRNPFNILKFLLIKRWHKTTKRLSLISTVESTVLDRQYGKKISSIDIAFTEQHDCNGNDFNLMLNSVIDKQADKTSKQLGLLLAPTSKGYSRDK</sequence>
<evidence type="ECO:0000313" key="1">
    <source>
        <dbReference type="EMBL" id="MFC3138358.1"/>
    </source>
</evidence>
<dbReference type="EMBL" id="JBHRTD010000012">
    <property type="protein sequence ID" value="MFC3138358.1"/>
    <property type="molecule type" value="Genomic_DNA"/>
</dbReference>
<evidence type="ECO:0000313" key="2">
    <source>
        <dbReference type="Proteomes" id="UP001595621"/>
    </source>
</evidence>
<accession>A0ABV7GCG6</accession>
<proteinExistence type="predicted"/>
<comment type="caution">
    <text evidence="1">The sequence shown here is derived from an EMBL/GenBank/DDBJ whole genome shotgun (WGS) entry which is preliminary data.</text>
</comment>
<gene>
    <name evidence="1" type="ORF">ACFOE0_09205</name>
</gene>